<evidence type="ECO:0000313" key="2">
    <source>
        <dbReference type="EMBL" id="SDX55714.1"/>
    </source>
</evidence>
<dbReference type="InterPro" id="IPR050696">
    <property type="entry name" value="FtsA/MreB"/>
</dbReference>
<keyword evidence="3" id="KW-1185">Reference proteome</keyword>
<name>A0A1H3CQ73_9FIRM</name>
<gene>
    <name evidence="2" type="ORF">SAMN05660923_02507</name>
</gene>
<dbReference type="InterPro" id="IPR005883">
    <property type="entry name" value="PilM"/>
</dbReference>
<dbReference type="InterPro" id="IPR043129">
    <property type="entry name" value="ATPase_NBD"/>
</dbReference>
<evidence type="ECO:0000259" key="1">
    <source>
        <dbReference type="SMART" id="SM00842"/>
    </source>
</evidence>
<dbReference type="GO" id="GO:0051301">
    <property type="term" value="P:cell division"/>
    <property type="evidence" value="ECO:0007669"/>
    <property type="project" value="InterPro"/>
</dbReference>
<evidence type="ECO:0000313" key="3">
    <source>
        <dbReference type="Proteomes" id="UP000198828"/>
    </source>
</evidence>
<organism evidence="2 3">
    <name type="scientific">Tepidimicrobium xylanilyticum</name>
    <dbReference type="NCBI Taxonomy" id="1123352"/>
    <lineage>
        <taxon>Bacteria</taxon>
        <taxon>Bacillati</taxon>
        <taxon>Bacillota</taxon>
        <taxon>Tissierellia</taxon>
        <taxon>Tissierellales</taxon>
        <taxon>Tepidimicrobiaceae</taxon>
        <taxon>Tepidimicrobium</taxon>
    </lineage>
</organism>
<proteinExistence type="predicted"/>
<dbReference type="AlphaFoldDB" id="A0A1H3CQ73"/>
<reference evidence="2 3" key="1">
    <citation type="submission" date="2016-10" db="EMBL/GenBank/DDBJ databases">
        <authorList>
            <person name="de Groot N.N."/>
        </authorList>
    </citation>
    <scope>NUCLEOTIDE SEQUENCE [LARGE SCALE GENOMIC DNA]</scope>
    <source>
        <strain evidence="2 3">DSM 23310</strain>
    </source>
</reference>
<sequence>MNLKFLLPKKSILSLDIGSYKIKGIVGKIMDSSIIVDDYFAINTPKGAYQDGEMDKDLLYYVLDEELKKRKIRIKDTYLTINNSKTIIREAVIPKVEPEDIEKVISFQIEEYISLNPENFVVQFQVIDYFYDDDIEKINLLLIGMPKEIINNHYRLLKDLGLNPLVLDYQSNSIAKLLSLSTCINGDYPTENLTFAVIDIGYENTKVSIIKNGTIYVSRVIDIGGKYLDQSILNYYEYDDSKLIEIKDNIFNSDISSEESSEYDTVLSLIKGVLTTLNERIEMIFRYYLTRELGYQINMILLCGGNANYNGLDRFYSNYFNIPTVIIESLDNVDFNGNMFEYINSIGALVRR</sequence>
<dbReference type="SUPFAM" id="SSF53067">
    <property type="entry name" value="Actin-like ATPase domain"/>
    <property type="match status" value="2"/>
</dbReference>
<feature type="domain" description="SHS2" evidence="1">
    <location>
        <begin position="12"/>
        <end position="178"/>
    </location>
</feature>
<dbReference type="PANTHER" id="PTHR32432:SF3">
    <property type="entry name" value="ETHANOLAMINE UTILIZATION PROTEIN EUTJ"/>
    <property type="match status" value="1"/>
</dbReference>
<dbReference type="Gene3D" id="3.30.1490.300">
    <property type="match status" value="1"/>
</dbReference>
<dbReference type="SMART" id="SM00842">
    <property type="entry name" value="FtsA"/>
    <property type="match status" value="1"/>
</dbReference>
<accession>A0A1H3CQ73</accession>
<dbReference type="InterPro" id="IPR003494">
    <property type="entry name" value="SHS2_FtsA"/>
</dbReference>
<dbReference type="Proteomes" id="UP000198828">
    <property type="component" value="Unassembled WGS sequence"/>
</dbReference>
<dbReference type="EMBL" id="FNNG01000013">
    <property type="protein sequence ID" value="SDX55714.1"/>
    <property type="molecule type" value="Genomic_DNA"/>
</dbReference>
<dbReference type="CDD" id="cd24049">
    <property type="entry name" value="ASKHA_NBD_PilM"/>
    <property type="match status" value="1"/>
</dbReference>
<dbReference type="Pfam" id="PF11104">
    <property type="entry name" value="PilM_2"/>
    <property type="match status" value="1"/>
</dbReference>
<dbReference type="PANTHER" id="PTHR32432">
    <property type="entry name" value="CELL DIVISION PROTEIN FTSA-RELATED"/>
    <property type="match status" value="1"/>
</dbReference>
<dbReference type="RefSeq" id="WP_093754203.1">
    <property type="nucleotide sequence ID" value="NZ_BSYN01000009.1"/>
</dbReference>
<dbReference type="Gene3D" id="3.30.420.40">
    <property type="match status" value="2"/>
</dbReference>
<protein>
    <submittedName>
        <fullName evidence="2">Type IV pilus assembly protein PilM</fullName>
    </submittedName>
</protein>
<dbReference type="OrthoDB" id="5291956at2"/>
<dbReference type="PIRSF" id="PIRSF019169">
    <property type="entry name" value="PilM"/>
    <property type="match status" value="1"/>
</dbReference>